<reference evidence="11" key="1">
    <citation type="journal article" date="2019" name="Mol. Biol. Evol.">
        <title>Blast fungal genomes show frequent chromosomal changes, gene gains and losses, and effector gene turnover.</title>
        <authorList>
            <person name="Gomez Luciano L.B."/>
            <person name="Jason Tsai I."/>
            <person name="Chuma I."/>
            <person name="Tosa Y."/>
            <person name="Chen Y.H."/>
            <person name="Li J.Y."/>
            <person name="Li M.Y."/>
            <person name="Jade Lu M.Y."/>
            <person name="Nakayashiki H."/>
            <person name="Li W.H."/>
        </authorList>
    </citation>
    <scope>NUCLEOTIDE SEQUENCE</scope>
    <source>
        <strain evidence="11">NI907</strain>
    </source>
</reference>
<evidence type="ECO:0000256" key="2">
    <source>
        <dbReference type="ARBA" id="ARBA00007879"/>
    </source>
</evidence>
<dbReference type="OrthoDB" id="412814at2759"/>
<dbReference type="RefSeq" id="XP_030983958.1">
    <property type="nucleotide sequence ID" value="XM_031123207.1"/>
</dbReference>
<reference evidence="11" key="2">
    <citation type="submission" date="2019-10" db="EMBL/GenBank/DDBJ databases">
        <authorList>
            <consortium name="NCBI Genome Project"/>
        </authorList>
    </citation>
    <scope>NUCLEOTIDE SEQUENCE</scope>
    <source>
        <strain evidence="11">NI907</strain>
    </source>
</reference>
<dbReference type="GO" id="GO:0005634">
    <property type="term" value="C:nucleus"/>
    <property type="evidence" value="ECO:0007669"/>
    <property type="project" value="UniProtKB-SubCell"/>
</dbReference>
<name>A0A6P8B9W4_PYRGI</name>
<keyword evidence="4" id="KW-0223">Dioxygenase</keyword>
<keyword evidence="7" id="KW-0539">Nucleus</keyword>
<evidence type="ECO:0000256" key="1">
    <source>
        <dbReference type="ARBA" id="ARBA00004123"/>
    </source>
</evidence>
<sequence>MFADSQTPTEPATPILDQQTMTDNDNKPSDPTAGADLPRLPTSLQEVIIHSLPHTAFYISEFLTEEEERQILAKIDAAPKPKWKQLTHRRLQTWPSDLVNNTLLDAPLPTWLEEPVVSRLATIPLANTSERSIFSDSPHRRPNHVLINEYPPGIGIMPHKDGPAYHPVVCTVSLGGSICLNIHKSKDDGTLESEPSWRVLQEPRSLLITTQDLYTKYLHGIADVNADEGLSEATVTNWNLLRSKEAFVGGRSERTVRTSLTYRDVMKVSKLGNKLGAFLKR</sequence>
<dbReference type="PANTHER" id="PTHR46030">
    <property type="entry name" value="ALPHA-KETOGLUTARATE-DEPENDENT DIOXYGENASE ALKB HOMOLOG 6"/>
    <property type="match status" value="1"/>
</dbReference>
<evidence type="ECO:0000256" key="4">
    <source>
        <dbReference type="ARBA" id="ARBA00022964"/>
    </source>
</evidence>
<feature type="region of interest" description="Disordered" evidence="8">
    <location>
        <begin position="1"/>
        <end position="38"/>
    </location>
</feature>
<evidence type="ECO:0000256" key="8">
    <source>
        <dbReference type="SAM" id="MobiDB-lite"/>
    </source>
</evidence>
<dbReference type="Gene3D" id="2.60.120.590">
    <property type="entry name" value="Alpha-ketoglutarate-dependent dioxygenase AlkB-like"/>
    <property type="match status" value="1"/>
</dbReference>
<dbReference type="KEGG" id="pgri:PgNI_03152"/>
<evidence type="ECO:0000259" key="9">
    <source>
        <dbReference type="PROSITE" id="PS51471"/>
    </source>
</evidence>
<reference evidence="11" key="3">
    <citation type="submission" date="2025-08" db="UniProtKB">
        <authorList>
            <consortium name="RefSeq"/>
        </authorList>
    </citation>
    <scope>IDENTIFICATION</scope>
    <source>
        <strain evidence="11">NI907</strain>
    </source>
</reference>
<evidence type="ECO:0000256" key="3">
    <source>
        <dbReference type="ARBA" id="ARBA00022723"/>
    </source>
</evidence>
<comment type="subcellular location">
    <subcellularLocation>
        <location evidence="1">Nucleus</location>
    </subcellularLocation>
</comment>
<dbReference type="GO" id="GO:0051213">
    <property type="term" value="F:dioxygenase activity"/>
    <property type="evidence" value="ECO:0007669"/>
    <property type="project" value="UniProtKB-KW"/>
</dbReference>
<dbReference type="Pfam" id="PF13532">
    <property type="entry name" value="2OG-FeII_Oxy_2"/>
    <property type="match status" value="1"/>
</dbReference>
<dbReference type="GeneID" id="41958117"/>
<evidence type="ECO:0000256" key="7">
    <source>
        <dbReference type="ARBA" id="ARBA00023242"/>
    </source>
</evidence>
<keyword evidence="10" id="KW-1185">Reference proteome</keyword>
<evidence type="ECO:0000313" key="10">
    <source>
        <dbReference type="Proteomes" id="UP000515153"/>
    </source>
</evidence>
<dbReference type="PANTHER" id="PTHR46030:SF1">
    <property type="entry name" value="ALPHA-KETOGLUTARATE-DEPENDENT DIOXYGENASE ALKB HOMOLOG 6"/>
    <property type="match status" value="1"/>
</dbReference>
<gene>
    <name evidence="11" type="ORF">PgNI_03152</name>
</gene>
<accession>A0A6P8B9W4</accession>
<comment type="similarity">
    <text evidence="2">Belongs to the alkB family.</text>
</comment>
<evidence type="ECO:0000313" key="11">
    <source>
        <dbReference type="RefSeq" id="XP_030983958.1"/>
    </source>
</evidence>
<feature type="domain" description="Fe2OG dioxygenase" evidence="9">
    <location>
        <begin position="141"/>
        <end position="266"/>
    </location>
</feature>
<keyword evidence="5" id="KW-0560">Oxidoreductase</keyword>
<keyword evidence="6" id="KW-0408">Iron</keyword>
<dbReference type="PROSITE" id="PS51471">
    <property type="entry name" value="FE2OG_OXY"/>
    <property type="match status" value="1"/>
</dbReference>
<proteinExistence type="inferred from homology"/>
<protein>
    <recommendedName>
        <fullName evidence="9">Fe2OG dioxygenase domain-containing protein</fullName>
    </recommendedName>
</protein>
<dbReference type="InterPro" id="IPR032862">
    <property type="entry name" value="ALKBH6"/>
</dbReference>
<dbReference type="InterPro" id="IPR005123">
    <property type="entry name" value="Oxoglu/Fe-dep_dioxygenase_dom"/>
</dbReference>
<dbReference type="SUPFAM" id="SSF51197">
    <property type="entry name" value="Clavaminate synthase-like"/>
    <property type="match status" value="1"/>
</dbReference>
<dbReference type="Proteomes" id="UP000515153">
    <property type="component" value="Unplaced"/>
</dbReference>
<evidence type="ECO:0000256" key="5">
    <source>
        <dbReference type="ARBA" id="ARBA00023002"/>
    </source>
</evidence>
<keyword evidence="3" id="KW-0479">Metal-binding</keyword>
<dbReference type="InterPro" id="IPR027450">
    <property type="entry name" value="AlkB-like"/>
</dbReference>
<dbReference type="GO" id="GO:0046872">
    <property type="term" value="F:metal ion binding"/>
    <property type="evidence" value="ECO:0007669"/>
    <property type="project" value="UniProtKB-KW"/>
</dbReference>
<feature type="compositionally biased region" description="Polar residues" evidence="8">
    <location>
        <begin position="1"/>
        <end position="23"/>
    </location>
</feature>
<dbReference type="AlphaFoldDB" id="A0A6P8B9W4"/>
<organism evidence="10 11">
    <name type="scientific">Pyricularia grisea</name>
    <name type="common">Crabgrass-specific blast fungus</name>
    <name type="synonym">Magnaporthe grisea</name>
    <dbReference type="NCBI Taxonomy" id="148305"/>
    <lineage>
        <taxon>Eukaryota</taxon>
        <taxon>Fungi</taxon>
        <taxon>Dikarya</taxon>
        <taxon>Ascomycota</taxon>
        <taxon>Pezizomycotina</taxon>
        <taxon>Sordariomycetes</taxon>
        <taxon>Sordariomycetidae</taxon>
        <taxon>Magnaporthales</taxon>
        <taxon>Pyriculariaceae</taxon>
        <taxon>Pyricularia</taxon>
    </lineage>
</organism>
<dbReference type="InterPro" id="IPR037151">
    <property type="entry name" value="AlkB-like_sf"/>
</dbReference>
<evidence type="ECO:0000256" key="6">
    <source>
        <dbReference type="ARBA" id="ARBA00023004"/>
    </source>
</evidence>